<feature type="region of interest" description="Disordered" evidence="1">
    <location>
        <begin position="58"/>
        <end position="83"/>
    </location>
</feature>
<evidence type="ECO:0000256" key="1">
    <source>
        <dbReference type="SAM" id="MobiDB-lite"/>
    </source>
</evidence>
<keyword evidence="2" id="KW-0812">Transmembrane</keyword>
<organism evidence="3 4">
    <name type="scientific">Stephania yunnanensis</name>
    <dbReference type="NCBI Taxonomy" id="152371"/>
    <lineage>
        <taxon>Eukaryota</taxon>
        <taxon>Viridiplantae</taxon>
        <taxon>Streptophyta</taxon>
        <taxon>Embryophyta</taxon>
        <taxon>Tracheophyta</taxon>
        <taxon>Spermatophyta</taxon>
        <taxon>Magnoliopsida</taxon>
        <taxon>Ranunculales</taxon>
        <taxon>Menispermaceae</taxon>
        <taxon>Menispermoideae</taxon>
        <taxon>Cissampelideae</taxon>
        <taxon>Stephania</taxon>
    </lineage>
</organism>
<dbReference type="AlphaFoldDB" id="A0AAP0PS29"/>
<dbReference type="Proteomes" id="UP001420932">
    <property type="component" value="Unassembled WGS sequence"/>
</dbReference>
<evidence type="ECO:0000256" key="2">
    <source>
        <dbReference type="SAM" id="Phobius"/>
    </source>
</evidence>
<protein>
    <recommendedName>
        <fullName evidence="5">Transmembrane protein</fullName>
    </recommendedName>
</protein>
<evidence type="ECO:0008006" key="5">
    <source>
        <dbReference type="Google" id="ProtNLM"/>
    </source>
</evidence>
<keyword evidence="4" id="KW-1185">Reference proteome</keyword>
<keyword evidence="2" id="KW-1133">Transmembrane helix</keyword>
<dbReference type="EMBL" id="JBBNAF010000004">
    <property type="protein sequence ID" value="KAK9152515.1"/>
    <property type="molecule type" value="Genomic_DNA"/>
</dbReference>
<sequence>MAKWEPMLCEKQISTSTCPLIIISNNNLIFGLTPPTVAMAALAILLCIFIEFSRRNPRCNRPEKASTDRKPPPVETNNNKHQHQHNHHMKMWKQRGWPILNQLLIFQGIFHSRLLSGVLSLEGRSDVCSKMFTYHLCVYV</sequence>
<accession>A0AAP0PS29</accession>
<evidence type="ECO:0000313" key="4">
    <source>
        <dbReference type="Proteomes" id="UP001420932"/>
    </source>
</evidence>
<gene>
    <name evidence="3" type="ORF">Syun_010824</name>
</gene>
<reference evidence="3 4" key="1">
    <citation type="submission" date="2024-01" db="EMBL/GenBank/DDBJ databases">
        <title>Genome assemblies of Stephania.</title>
        <authorList>
            <person name="Yang L."/>
        </authorList>
    </citation>
    <scope>NUCLEOTIDE SEQUENCE [LARGE SCALE GENOMIC DNA]</scope>
    <source>
        <strain evidence="3">YNDBR</strain>
        <tissue evidence="3">Leaf</tissue>
    </source>
</reference>
<comment type="caution">
    <text evidence="3">The sequence shown here is derived from an EMBL/GenBank/DDBJ whole genome shotgun (WGS) entry which is preliminary data.</text>
</comment>
<evidence type="ECO:0000313" key="3">
    <source>
        <dbReference type="EMBL" id="KAK9152515.1"/>
    </source>
</evidence>
<feature type="compositionally biased region" description="Basic and acidic residues" evidence="1">
    <location>
        <begin position="60"/>
        <end position="72"/>
    </location>
</feature>
<proteinExistence type="predicted"/>
<keyword evidence="2" id="KW-0472">Membrane</keyword>
<feature type="transmembrane region" description="Helical" evidence="2">
    <location>
        <begin position="29"/>
        <end position="52"/>
    </location>
</feature>
<name>A0AAP0PS29_9MAGN</name>